<name>A0A0N5BFU6_STREA</name>
<dbReference type="InterPro" id="IPR029071">
    <property type="entry name" value="Ubiquitin-like_domsf"/>
</dbReference>
<evidence type="ECO:0000256" key="7">
    <source>
        <dbReference type="ARBA" id="ARBA00023002"/>
    </source>
</evidence>
<dbReference type="GO" id="GO:0042761">
    <property type="term" value="P:very long-chain fatty acid biosynthetic process"/>
    <property type="evidence" value="ECO:0007669"/>
    <property type="project" value="TreeGrafter"/>
</dbReference>
<comment type="similarity">
    <text evidence="2">Belongs to the steroid 5-alpha reductase family.</text>
</comment>
<dbReference type="Gene3D" id="3.10.20.90">
    <property type="entry name" value="Phosphatidylinositol 3-kinase Catalytic Subunit, Chain A, domain 1"/>
    <property type="match status" value="1"/>
</dbReference>
<evidence type="ECO:0000256" key="4">
    <source>
        <dbReference type="ARBA" id="ARBA00022692"/>
    </source>
</evidence>
<dbReference type="Proteomes" id="UP000046392">
    <property type="component" value="Unplaced"/>
</dbReference>
<evidence type="ECO:0000256" key="8">
    <source>
        <dbReference type="ARBA" id="ARBA00023098"/>
    </source>
</evidence>
<sequence>MIKIEISKIISKRRKVYLEVNNESTIGEVRKLYSEMFNIPVERISLKREIEGNSLEDDVKISTISNKQLYYQDSNSQFSWKKVFLLQYGGPFIIYPLFYLRPSFIYGDDFNNPPIELPVKLALLSSLIHYGKKLYETKYVHKFSNETIKHINLVKKCMYHWGFSALTSYFINHPSFHPPSITQAYLGFFIFILSEAGNLSIHLTLRDIHRLGIRTMGIQEPNNNPFLVLFDYVSCPNYTYEICALIGFTIMTLSFPSALFTFVSFLQMCVWGRQKHRYYLKKFNNYPVDRKSIIPFLL</sequence>
<dbReference type="CDD" id="cd17039">
    <property type="entry name" value="Ubl_ubiquitin_like"/>
    <property type="match status" value="1"/>
</dbReference>
<accession>A0A0N5BFU6</accession>
<evidence type="ECO:0000256" key="2">
    <source>
        <dbReference type="ARBA" id="ARBA00007742"/>
    </source>
</evidence>
<feature type="domain" description="Ubiquitin-like" evidence="11">
    <location>
        <begin position="2"/>
        <end position="62"/>
    </location>
</feature>
<evidence type="ECO:0000256" key="1">
    <source>
        <dbReference type="ARBA" id="ARBA00004477"/>
    </source>
</evidence>
<dbReference type="PANTHER" id="PTHR10556">
    <property type="entry name" value="3-OXO-5-ALPHA-STEROID 4-DEHYDROGENASE"/>
    <property type="match status" value="1"/>
</dbReference>
<reference evidence="13" key="1">
    <citation type="submission" date="2017-02" db="UniProtKB">
        <authorList>
            <consortium name="WormBaseParasite"/>
        </authorList>
    </citation>
    <scope>IDENTIFICATION</scope>
</reference>
<keyword evidence="9 10" id="KW-0472">Membrane</keyword>
<keyword evidence="4 10" id="KW-0812">Transmembrane</keyword>
<protein>
    <submittedName>
        <fullName evidence="13">Very-long-chain enoyl-CoA reductase</fullName>
    </submittedName>
</protein>
<dbReference type="AlphaFoldDB" id="A0A0N5BFU6"/>
<dbReference type="InterPro" id="IPR001104">
    <property type="entry name" value="3-oxo-5_a-steroid_4-DH_C"/>
</dbReference>
<evidence type="ECO:0000256" key="6">
    <source>
        <dbReference type="ARBA" id="ARBA00022989"/>
    </source>
</evidence>
<dbReference type="PANTHER" id="PTHR10556:SF28">
    <property type="entry name" value="VERY-LONG-CHAIN ENOYL-COA REDUCTASE"/>
    <property type="match status" value="1"/>
</dbReference>
<evidence type="ECO:0000256" key="5">
    <source>
        <dbReference type="ARBA" id="ARBA00022857"/>
    </source>
</evidence>
<evidence type="ECO:0000256" key="9">
    <source>
        <dbReference type="ARBA" id="ARBA00023136"/>
    </source>
</evidence>
<dbReference type="InterPro" id="IPR039357">
    <property type="entry name" value="SRD5A/TECR"/>
</dbReference>
<feature type="transmembrane region" description="Helical" evidence="10">
    <location>
        <begin position="244"/>
        <end position="272"/>
    </location>
</feature>
<evidence type="ECO:0000256" key="10">
    <source>
        <dbReference type="SAM" id="Phobius"/>
    </source>
</evidence>
<dbReference type="Gene3D" id="1.20.120.1630">
    <property type="match status" value="1"/>
</dbReference>
<keyword evidence="3" id="KW-0444">Lipid biosynthesis</keyword>
<organism evidence="12 13">
    <name type="scientific">Strongyloides papillosus</name>
    <name type="common">Intestinal threadworm</name>
    <dbReference type="NCBI Taxonomy" id="174720"/>
    <lineage>
        <taxon>Eukaryota</taxon>
        <taxon>Metazoa</taxon>
        <taxon>Ecdysozoa</taxon>
        <taxon>Nematoda</taxon>
        <taxon>Chromadorea</taxon>
        <taxon>Rhabditida</taxon>
        <taxon>Tylenchina</taxon>
        <taxon>Panagrolaimomorpha</taxon>
        <taxon>Strongyloidoidea</taxon>
        <taxon>Strongyloididae</taxon>
        <taxon>Strongyloides</taxon>
    </lineage>
</organism>
<dbReference type="Pfam" id="PF02544">
    <property type="entry name" value="Steroid_dh"/>
    <property type="match status" value="1"/>
</dbReference>
<keyword evidence="8" id="KW-0443">Lipid metabolism</keyword>
<evidence type="ECO:0000313" key="13">
    <source>
        <dbReference type="WBParaSite" id="SPAL_0000485800.1"/>
    </source>
</evidence>
<dbReference type="InterPro" id="IPR000626">
    <property type="entry name" value="Ubiquitin-like_dom"/>
</dbReference>
<evidence type="ECO:0000259" key="11">
    <source>
        <dbReference type="PROSITE" id="PS50053"/>
    </source>
</evidence>
<proteinExistence type="inferred from homology"/>
<evidence type="ECO:0000256" key="3">
    <source>
        <dbReference type="ARBA" id="ARBA00022516"/>
    </source>
</evidence>
<dbReference type="GO" id="GO:0016627">
    <property type="term" value="F:oxidoreductase activity, acting on the CH-CH group of donors"/>
    <property type="evidence" value="ECO:0007669"/>
    <property type="project" value="InterPro"/>
</dbReference>
<keyword evidence="12" id="KW-1185">Reference proteome</keyword>
<dbReference type="PROSITE" id="PS50053">
    <property type="entry name" value="UBIQUITIN_2"/>
    <property type="match status" value="1"/>
</dbReference>
<keyword evidence="7" id="KW-0560">Oxidoreductase</keyword>
<keyword evidence="6 10" id="KW-1133">Transmembrane helix</keyword>
<dbReference type="WBParaSite" id="SPAL_0000485800.1">
    <property type="protein sequence ID" value="SPAL_0000485800.1"/>
    <property type="gene ID" value="SPAL_0000485800"/>
</dbReference>
<dbReference type="STRING" id="174720.A0A0N5BFU6"/>
<dbReference type="GO" id="GO:0005789">
    <property type="term" value="C:endoplasmic reticulum membrane"/>
    <property type="evidence" value="ECO:0007669"/>
    <property type="project" value="UniProtKB-SubCell"/>
</dbReference>
<dbReference type="PROSITE" id="PS50244">
    <property type="entry name" value="S5A_REDUCTASE"/>
    <property type="match status" value="1"/>
</dbReference>
<dbReference type="SUPFAM" id="SSF54236">
    <property type="entry name" value="Ubiquitin-like"/>
    <property type="match status" value="1"/>
</dbReference>
<keyword evidence="5" id="KW-0521">NADP</keyword>
<comment type="subcellular location">
    <subcellularLocation>
        <location evidence="1">Endoplasmic reticulum membrane</location>
        <topology evidence="1">Multi-pass membrane protein</topology>
    </subcellularLocation>
</comment>
<evidence type="ECO:0000313" key="12">
    <source>
        <dbReference type="Proteomes" id="UP000046392"/>
    </source>
</evidence>